<keyword evidence="1" id="KW-1133">Transmembrane helix</keyword>
<reference evidence="2 3" key="1">
    <citation type="submission" date="2020-06" db="EMBL/GenBank/DDBJ databases">
        <title>Taxonomy, biology and ecology of Rhodococcus bacteria occurring in California pistachio and other woody hosts as revealed by genome sequence analyses.</title>
        <authorList>
            <person name="Gai Y."/>
            <person name="Riely B."/>
        </authorList>
    </citation>
    <scope>NUCLEOTIDE SEQUENCE [LARGE SCALE GENOMIC DNA]</scope>
    <source>
        <strain evidence="2 3">BP-281</strain>
    </source>
</reference>
<feature type="transmembrane region" description="Helical" evidence="1">
    <location>
        <begin position="69"/>
        <end position="93"/>
    </location>
</feature>
<evidence type="ECO:0000313" key="3">
    <source>
        <dbReference type="Proteomes" id="UP000825228"/>
    </source>
</evidence>
<keyword evidence="1" id="KW-0472">Membrane</keyword>
<feature type="transmembrane region" description="Helical" evidence="1">
    <location>
        <begin position="21"/>
        <end position="40"/>
    </location>
</feature>
<protein>
    <submittedName>
        <fullName evidence="2">Uncharacterized protein</fullName>
    </submittedName>
</protein>
<proteinExistence type="predicted"/>
<evidence type="ECO:0000313" key="2">
    <source>
        <dbReference type="EMBL" id="MBY6366921.1"/>
    </source>
</evidence>
<comment type="caution">
    <text evidence="2">The sequence shown here is derived from an EMBL/GenBank/DDBJ whole genome shotgun (WGS) entry which is preliminary data.</text>
</comment>
<name>A0ABS7P6Z4_9NOCA</name>
<keyword evidence="3" id="KW-1185">Reference proteome</keyword>
<dbReference type="EMBL" id="JABUBU010000005">
    <property type="protein sequence ID" value="MBY6366921.1"/>
    <property type="molecule type" value="Genomic_DNA"/>
</dbReference>
<dbReference type="Proteomes" id="UP000825228">
    <property type="component" value="Unassembled WGS sequence"/>
</dbReference>
<dbReference type="RefSeq" id="WP_222684237.1">
    <property type="nucleotide sequence ID" value="NZ_JABUBT010000011.1"/>
</dbReference>
<organism evidence="2 3">
    <name type="scientific">Rhodococcoides corynebacterioides</name>
    <dbReference type="NCBI Taxonomy" id="53972"/>
    <lineage>
        <taxon>Bacteria</taxon>
        <taxon>Bacillati</taxon>
        <taxon>Actinomycetota</taxon>
        <taxon>Actinomycetes</taxon>
        <taxon>Mycobacteriales</taxon>
        <taxon>Nocardiaceae</taxon>
        <taxon>Rhodococcoides</taxon>
    </lineage>
</organism>
<gene>
    <name evidence="2" type="ORF">HQ603_09155</name>
</gene>
<accession>A0ABS7P6Z4</accession>
<sequence>MNATRTRTSADAGAPGASATLQLSLVFGFAALAGAAYGALRAGHALSGTETPVPDNPFQALIEVADGTLVWPFASTLVLIAAAAVLVLFLIGLTPTRRRAPRPTTTANKRWLIDGPAVALSAPVTGKTFAFPRPPGAVFSLDATPTAGRDGGDAA</sequence>
<keyword evidence="1" id="KW-0812">Transmembrane</keyword>
<evidence type="ECO:0000256" key="1">
    <source>
        <dbReference type="SAM" id="Phobius"/>
    </source>
</evidence>